<sequence>MDCTDNIEILEGIIKYLDLTGQFEELSVSIQDYKEKFNSDQENLSPMLFNCIKVDFPLLIDIAGDVAKFLLMEPDVAQQLFQHIMNMALNTEDPELNQMIDQIQSTLLVSLPPIPSIVYFTGQSGLPIRGLFVIKGIVMARTVVSKYW</sequence>
<dbReference type="Pfam" id="PF26063">
    <property type="entry name" value="MCMDC2_N"/>
    <property type="match status" value="1"/>
</dbReference>
<organism evidence="2">
    <name type="scientific">Graphocephala atropunctata</name>
    <dbReference type="NCBI Taxonomy" id="36148"/>
    <lineage>
        <taxon>Eukaryota</taxon>
        <taxon>Metazoa</taxon>
        <taxon>Ecdysozoa</taxon>
        <taxon>Arthropoda</taxon>
        <taxon>Hexapoda</taxon>
        <taxon>Insecta</taxon>
        <taxon>Pterygota</taxon>
        <taxon>Neoptera</taxon>
        <taxon>Paraneoptera</taxon>
        <taxon>Hemiptera</taxon>
        <taxon>Auchenorrhyncha</taxon>
        <taxon>Membracoidea</taxon>
        <taxon>Cicadellidae</taxon>
        <taxon>Cicadellinae</taxon>
        <taxon>Cicadellini</taxon>
        <taxon>Graphocephala</taxon>
    </lineage>
</organism>
<dbReference type="EMBL" id="GEBQ01015570">
    <property type="protein sequence ID" value="JAT24407.1"/>
    <property type="molecule type" value="Transcribed_RNA"/>
</dbReference>
<dbReference type="InterPro" id="IPR058769">
    <property type="entry name" value="MCMDC2_N"/>
</dbReference>
<name>A0A1B6LLB1_9HEMI</name>
<protein>
    <recommendedName>
        <fullName evidence="1">MCMDC2 N-terminal domain-containing protein</fullName>
    </recommendedName>
</protein>
<feature type="domain" description="MCMDC2 N-terminal" evidence="1">
    <location>
        <begin position="11"/>
        <end position="107"/>
    </location>
</feature>
<evidence type="ECO:0000313" key="2">
    <source>
        <dbReference type="EMBL" id="JAT24407.1"/>
    </source>
</evidence>
<gene>
    <name evidence="2" type="ORF">g.10893</name>
</gene>
<evidence type="ECO:0000259" key="1">
    <source>
        <dbReference type="Pfam" id="PF26063"/>
    </source>
</evidence>
<reference evidence="2" key="1">
    <citation type="submission" date="2015-11" db="EMBL/GenBank/DDBJ databases">
        <title>De novo transcriptome assembly of four potential Pierce s Disease insect vectors from Arizona vineyards.</title>
        <authorList>
            <person name="Tassone E.E."/>
        </authorList>
    </citation>
    <scope>NUCLEOTIDE SEQUENCE</scope>
</reference>
<dbReference type="AlphaFoldDB" id="A0A1B6LLB1"/>
<proteinExistence type="predicted"/>
<accession>A0A1B6LLB1</accession>